<organism evidence="3 4">
    <name type="scientific">Pontixanthobacter rizhaonensis</name>
    <dbReference type="NCBI Taxonomy" id="2730337"/>
    <lineage>
        <taxon>Bacteria</taxon>
        <taxon>Pseudomonadati</taxon>
        <taxon>Pseudomonadota</taxon>
        <taxon>Alphaproteobacteria</taxon>
        <taxon>Sphingomonadales</taxon>
        <taxon>Erythrobacteraceae</taxon>
        <taxon>Pontixanthobacter</taxon>
    </lineage>
</organism>
<feature type="transmembrane region" description="Helical" evidence="1">
    <location>
        <begin position="204"/>
        <end position="221"/>
    </location>
</feature>
<evidence type="ECO:0000313" key="4">
    <source>
        <dbReference type="Proteomes" id="UP000561181"/>
    </source>
</evidence>
<keyword evidence="3" id="KW-0808">Transferase</keyword>
<dbReference type="InterPro" id="IPR050879">
    <property type="entry name" value="Acyltransferase_3"/>
</dbReference>
<dbReference type="PANTHER" id="PTHR23028:SF53">
    <property type="entry name" value="ACYL_TRANSF_3 DOMAIN-CONTAINING PROTEIN"/>
    <property type="match status" value="1"/>
</dbReference>
<feature type="transmembrane region" description="Helical" evidence="1">
    <location>
        <begin position="137"/>
        <end position="159"/>
    </location>
</feature>
<keyword evidence="1" id="KW-0812">Transmembrane</keyword>
<feature type="transmembrane region" description="Helical" evidence="1">
    <location>
        <begin position="261"/>
        <end position="286"/>
    </location>
</feature>
<feature type="transmembrane region" description="Helical" evidence="1">
    <location>
        <begin position="166"/>
        <end position="184"/>
    </location>
</feature>
<reference evidence="3 4" key="1">
    <citation type="submission" date="2020-04" db="EMBL/GenBank/DDBJ databases">
        <authorList>
            <person name="Liu A."/>
        </authorList>
    </citation>
    <scope>NUCLEOTIDE SEQUENCE [LARGE SCALE GENOMIC DNA]</scope>
    <source>
        <strain evidence="3 4">RZ02</strain>
    </source>
</reference>
<evidence type="ECO:0000256" key="1">
    <source>
        <dbReference type="SAM" id="Phobius"/>
    </source>
</evidence>
<dbReference type="InterPro" id="IPR002656">
    <property type="entry name" value="Acyl_transf_3_dom"/>
</dbReference>
<dbReference type="GO" id="GO:0000271">
    <property type="term" value="P:polysaccharide biosynthetic process"/>
    <property type="evidence" value="ECO:0007669"/>
    <property type="project" value="TreeGrafter"/>
</dbReference>
<comment type="caution">
    <text evidence="3">The sequence shown here is derived from an EMBL/GenBank/DDBJ whole genome shotgun (WGS) entry which is preliminary data.</text>
</comment>
<keyword evidence="1" id="KW-1133">Transmembrane helix</keyword>
<evidence type="ECO:0000259" key="2">
    <source>
        <dbReference type="Pfam" id="PF01757"/>
    </source>
</evidence>
<dbReference type="PANTHER" id="PTHR23028">
    <property type="entry name" value="ACETYLTRANSFERASE"/>
    <property type="match status" value="1"/>
</dbReference>
<protein>
    <submittedName>
        <fullName evidence="3">Acyltransferase</fullName>
    </submittedName>
</protein>
<sequence>MNAASQTTKTTFLGLDVVRFTAALMVCFYHLAYWWWRPDLATTGGGGFRDGIQSPVSAAGWIGVPIFFVLSGFVIAYSAQQRSSSNFLKGRISRLYPAAWICASITVVSGILFSAEFELVRYLNSIILNPLGPWVSGVYWTLAVELVFYVLVAIVLWVAGAKYLHSFAILLGSWSMAYWGLKVIQDFVGFDLGINLQIAGDYEYLTLSRTGCYFALGMLLWQTTKSGWTPFRLLFASGLVLSGLAANVGAARTYLLVDPLGAAPLLLPAAIWLMALAAMYCSVHFAEAINAVLGSQRNVIRSLGLATYPLYLVHSELGRDIMLSLTNLPAYLALWLTILALVALSLGIVELEKLIRQPLTSLLHGQARKNDARR</sequence>
<feature type="transmembrane region" description="Helical" evidence="1">
    <location>
        <begin position="98"/>
        <end position="117"/>
    </location>
</feature>
<gene>
    <name evidence="3" type="ORF">HKD42_11010</name>
</gene>
<dbReference type="GO" id="GO:0016747">
    <property type="term" value="F:acyltransferase activity, transferring groups other than amino-acyl groups"/>
    <property type="evidence" value="ECO:0007669"/>
    <property type="project" value="InterPro"/>
</dbReference>
<feature type="transmembrane region" description="Helical" evidence="1">
    <location>
        <begin position="233"/>
        <end position="255"/>
    </location>
</feature>
<keyword evidence="3" id="KW-0012">Acyltransferase</keyword>
<keyword evidence="1" id="KW-0472">Membrane</keyword>
<dbReference type="Pfam" id="PF01757">
    <property type="entry name" value="Acyl_transf_3"/>
    <property type="match status" value="1"/>
</dbReference>
<name>A0A848QG45_9SPHN</name>
<feature type="transmembrane region" description="Helical" evidence="1">
    <location>
        <begin position="12"/>
        <end position="36"/>
    </location>
</feature>
<feature type="transmembrane region" description="Helical" evidence="1">
    <location>
        <begin position="329"/>
        <end position="349"/>
    </location>
</feature>
<dbReference type="Proteomes" id="UP000561181">
    <property type="component" value="Unassembled WGS sequence"/>
</dbReference>
<evidence type="ECO:0000313" key="3">
    <source>
        <dbReference type="EMBL" id="NMW32591.1"/>
    </source>
</evidence>
<dbReference type="AlphaFoldDB" id="A0A848QG45"/>
<feature type="transmembrane region" description="Helical" evidence="1">
    <location>
        <begin position="56"/>
        <end position="77"/>
    </location>
</feature>
<keyword evidence="4" id="KW-1185">Reference proteome</keyword>
<dbReference type="RefSeq" id="WP_170013305.1">
    <property type="nucleotide sequence ID" value="NZ_JABCRE010000003.1"/>
</dbReference>
<dbReference type="EMBL" id="JABCRE010000003">
    <property type="protein sequence ID" value="NMW32591.1"/>
    <property type="molecule type" value="Genomic_DNA"/>
</dbReference>
<accession>A0A848QG45</accession>
<dbReference type="GO" id="GO:0016020">
    <property type="term" value="C:membrane"/>
    <property type="evidence" value="ECO:0007669"/>
    <property type="project" value="TreeGrafter"/>
</dbReference>
<feature type="domain" description="Acyltransferase 3" evidence="2">
    <location>
        <begin position="13"/>
        <end position="347"/>
    </location>
</feature>
<proteinExistence type="predicted"/>